<organism evidence="1 2">
    <name type="scientific">Araneus ventricosus</name>
    <name type="common">Orbweaver spider</name>
    <name type="synonym">Epeira ventricosa</name>
    <dbReference type="NCBI Taxonomy" id="182803"/>
    <lineage>
        <taxon>Eukaryota</taxon>
        <taxon>Metazoa</taxon>
        <taxon>Ecdysozoa</taxon>
        <taxon>Arthropoda</taxon>
        <taxon>Chelicerata</taxon>
        <taxon>Arachnida</taxon>
        <taxon>Araneae</taxon>
        <taxon>Araneomorphae</taxon>
        <taxon>Entelegynae</taxon>
        <taxon>Araneoidea</taxon>
        <taxon>Araneidae</taxon>
        <taxon>Araneus</taxon>
    </lineage>
</organism>
<gene>
    <name evidence="1" type="ORF">AVEN_71409_1</name>
</gene>
<proteinExistence type="predicted"/>
<evidence type="ECO:0000313" key="2">
    <source>
        <dbReference type="Proteomes" id="UP000499080"/>
    </source>
</evidence>
<reference evidence="1 2" key="1">
    <citation type="journal article" date="2019" name="Sci. Rep.">
        <title>Orb-weaving spider Araneus ventricosus genome elucidates the spidroin gene catalogue.</title>
        <authorList>
            <person name="Kono N."/>
            <person name="Nakamura H."/>
            <person name="Ohtoshi R."/>
            <person name="Moran D.A.P."/>
            <person name="Shinohara A."/>
            <person name="Yoshida Y."/>
            <person name="Fujiwara M."/>
            <person name="Mori M."/>
            <person name="Tomita M."/>
            <person name="Arakawa K."/>
        </authorList>
    </citation>
    <scope>NUCLEOTIDE SEQUENCE [LARGE SCALE GENOMIC DNA]</scope>
</reference>
<sequence length="217" mass="25587">MMLKSLQMVQNWMVKQDVPFVSLKAGKLLNRAEKNTPSAKILFERDWLEGTRRGSQAITEPGKTNTLPVKWRYRRLSSEVEPPRRRTESLPTSVERKWTLLIIYYLIYFVVHPVFDVSGYSKCHTLRTDGTKIEGTAYLHGSNISLKDRYCEKQKYEVNWMYPFECGLRKFHHRPYVADITYPRILGLDFLANLTYSRPGEERDTDRRRRNSSVFTV</sequence>
<keyword evidence="2" id="KW-1185">Reference proteome</keyword>
<comment type="caution">
    <text evidence="1">The sequence shown here is derived from an EMBL/GenBank/DDBJ whole genome shotgun (WGS) entry which is preliminary data.</text>
</comment>
<dbReference type="Proteomes" id="UP000499080">
    <property type="component" value="Unassembled WGS sequence"/>
</dbReference>
<dbReference type="EMBL" id="BGPR01000081">
    <property type="protein sequence ID" value="GBL91774.1"/>
    <property type="molecule type" value="Genomic_DNA"/>
</dbReference>
<evidence type="ECO:0000313" key="1">
    <source>
        <dbReference type="EMBL" id="GBL91774.1"/>
    </source>
</evidence>
<dbReference type="AlphaFoldDB" id="A0A4Y2BKS9"/>
<protein>
    <submittedName>
        <fullName evidence="1">Uncharacterized protein</fullName>
    </submittedName>
</protein>
<name>A0A4Y2BKS9_ARAVE</name>
<accession>A0A4Y2BKS9</accession>